<comment type="similarity">
    <text evidence="2">Belongs to the TUBGCP family.</text>
</comment>
<dbReference type="InterPro" id="IPR040457">
    <property type="entry name" value="GCP_C"/>
</dbReference>
<name>A0A2P6TJ33_CHLSO</name>
<feature type="domain" description="Gamma tubulin complex component protein N-terminal" evidence="8">
    <location>
        <begin position="382"/>
        <end position="779"/>
    </location>
</feature>
<feature type="domain" description="Gamma tubulin complex component C-terminal" evidence="7">
    <location>
        <begin position="783"/>
        <end position="1007"/>
    </location>
</feature>
<evidence type="ECO:0000313" key="9">
    <source>
        <dbReference type="EMBL" id="PRW39256.1"/>
    </source>
</evidence>
<dbReference type="PANTHER" id="PTHR19302:SF59">
    <property type="entry name" value="HYPOTHETICAL GAMMA-TUBULIN COMPLEX"/>
    <property type="match status" value="1"/>
</dbReference>
<dbReference type="InterPro" id="IPR007259">
    <property type="entry name" value="GCP"/>
</dbReference>
<keyword evidence="10" id="KW-1185">Reference proteome</keyword>
<protein>
    <submittedName>
        <fullName evidence="9">Phosphatase 2C 22</fullName>
    </submittedName>
</protein>
<feature type="compositionally biased region" description="Low complexity" evidence="6">
    <location>
        <begin position="331"/>
        <end position="340"/>
    </location>
</feature>
<evidence type="ECO:0000259" key="8">
    <source>
        <dbReference type="Pfam" id="PF17681"/>
    </source>
</evidence>
<dbReference type="Gene3D" id="1.20.120.1900">
    <property type="entry name" value="Gamma-tubulin complex, C-terminal domain"/>
    <property type="match status" value="1"/>
</dbReference>
<evidence type="ECO:0000256" key="4">
    <source>
        <dbReference type="ARBA" id="ARBA00022701"/>
    </source>
</evidence>
<feature type="compositionally biased region" description="Low complexity" evidence="6">
    <location>
        <begin position="555"/>
        <end position="569"/>
    </location>
</feature>
<dbReference type="GO" id="GO:0000930">
    <property type="term" value="C:gamma-tubulin complex"/>
    <property type="evidence" value="ECO:0007669"/>
    <property type="project" value="TreeGrafter"/>
</dbReference>
<dbReference type="GO" id="GO:0000278">
    <property type="term" value="P:mitotic cell cycle"/>
    <property type="evidence" value="ECO:0007669"/>
    <property type="project" value="TreeGrafter"/>
</dbReference>
<dbReference type="InterPro" id="IPR042241">
    <property type="entry name" value="GCP_C_sf"/>
</dbReference>
<dbReference type="EMBL" id="LHPG02000014">
    <property type="protein sequence ID" value="PRW39256.1"/>
    <property type="molecule type" value="Genomic_DNA"/>
</dbReference>
<evidence type="ECO:0000256" key="6">
    <source>
        <dbReference type="SAM" id="MobiDB-lite"/>
    </source>
</evidence>
<accession>A0A2P6TJ33</accession>
<dbReference type="GO" id="GO:0051321">
    <property type="term" value="P:meiotic cell cycle"/>
    <property type="evidence" value="ECO:0007669"/>
    <property type="project" value="TreeGrafter"/>
</dbReference>
<feature type="compositionally biased region" description="Polar residues" evidence="6">
    <location>
        <begin position="1107"/>
        <end position="1124"/>
    </location>
</feature>
<dbReference type="OrthoDB" id="513509at2759"/>
<evidence type="ECO:0000256" key="2">
    <source>
        <dbReference type="ARBA" id="ARBA00010337"/>
    </source>
</evidence>
<feature type="region of interest" description="Disordered" evidence="6">
    <location>
        <begin position="1107"/>
        <end position="1135"/>
    </location>
</feature>
<feature type="region of interest" description="Disordered" evidence="6">
    <location>
        <begin position="1312"/>
        <end position="1344"/>
    </location>
</feature>
<evidence type="ECO:0000256" key="3">
    <source>
        <dbReference type="ARBA" id="ARBA00022490"/>
    </source>
</evidence>
<dbReference type="GO" id="GO:0007020">
    <property type="term" value="P:microtubule nucleation"/>
    <property type="evidence" value="ECO:0007669"/>
    <property type="project" value="InterPro"/>
</dbReference>
<dbReference type="Proteomes" id="UP000239899">
    <property type="component" value="Unassembled WGS sequence"/>
</dbReference>
<feature type="compositionally biased region" description="Low complexity" evidence="6">
    <location>
        <begin position="438"/>
        <end position="452"/>
    </location>
</feature>
<dbReference type="GO" id="GO:0051225">
    <property type="term" value="P:spindle assembly"/>
    <property type="evidence" value="ECO:0007669"/>
    <property type="project" value="TreeGrafter"/>
</dbReference>
<evidence type="ECO:0000256" key="1">
    <source>
        <dbReference type="ARBA" id="ARBA00004245"/>
    </source>
</evidence>
<sequence>MLTAGSCGDAQLRAADCSHRGLLRRLCASVLTAEGSQRDQVDEGAQLRALEDTAHAVLLGFEGDVPYVPPNERAAEAARGIADAAQQLRAEGYPGLAANLEAGAERLERAPAFPLLGSLSEAETGAPLVLPLTEQPALLAFLLALKGSRPSLRQRLFTFQSDGTPFTSPIDAAAEVTAAAAWASGAGASAAGVATPDQQQEARVPLASSVFEEAPNPQLLSDGAGAVAVLLPLELGLPTDAFAGLDALQDLGSGLASRPVWAPTSASTALPAPREPSWLPLPAALRELRGDARRGAAPAPLGLPLSLLSIDDEPGSSTVFGGSAVAWDGASEGDAASADSVQPQGSPGRREAAASATAPTERPLGGPSQLWSLAEAELARHALLALQGVAASLLRLQALLAAPGALPRRSIAGLLRKLAEAAELRLRLQRFVAAFSGSGAAAGPARPASAGSESGGNGQDPVHQAFAAAVADVLQRQSAALQQLEQQEGSPWVQAVEVGGSQGRRLFGRGPSLLQVSLHTGRLQLQLRSLADLCWCGLGSAADASLMEEGEEEGGSSAEEAQQGQQQQLGGSGPCLWEEGGFPAGVQLLTYLFERANEADDTDAPMLRFLFVQAMQPYLRHMHVWAFTTHAVSPEFGTAGDKELLTLDFLPPPPAEEAPGREQPVALVPVDPPAFLQPLHAAFMRAGSQLRLLHSLEQQGRRLAQQLSDIAEAEAASSGGAAAVAATLSAAAAAAEGEEGDSRDALAPLSAVIEAAVSQSVLSQYRAVSRACVRLFLDELKVLEHLEALRRFFFQGAGDWADALVGQLGAHADSLLPLAAHQADAMLADAGRGTSVDGDPYAAHLRLRLLPDSTSAITAQVSAIAIATPQRRARSFWSSKLTVQLAPTQLDALDCIALDYSIGWPLSAILTQDTLQGYTAVFCAMTRVRRVAQLLRALHHPLASQPRSTADLLLSEEDADRAHRRIQRLRAFHFGASQFVGALQAFLHARTAGDAWVHLLAKLMVSSEEVAASLISRQPSAPMTGLLSRMNSLGPTGKAAHKLAQHLTRALSASRPSSPTLGAVAGSGGGQFARFNSLLSAASGSSSTAASPRAGHPGRAPQLSRLGSQAALQGSRSATLSRQQSGAGWPASAAGSPTAAATAAATAGGGLSRQGSLSSVLHAAAVEQQAGGAGAAELDAAAWARHFQQSQQGIADLQELLDLHRRYVRQASQDCLTWGGSEAARCAVEGALQCLLGFAFRLQATVRSGAGRRPQDTWTQALRLDATWRPLAKAMAEFEERALQLQDLLQDAGASSPLSELQLDFNGYLQRRRQERQQGQGEQREEGQAQRQAAARAGRRGGPV</sequence>
<dbReference type="STRING" id="3076.A0A2P6TJ33"/>
<dbReference type="GO" id="GO:0000922">
    <property type="term" value="C:spindle pole"/>
    <property type="evidence" value="ECO:0007669"/>
    <property type="project" value="InterPro"/>
</dbReference>
<dbReference type="GO" id="GO:0031122">
    <property type="term" value="P:cytoplasmic microtubule organization"/>
    <property type="evidence" value="ECO:0007669"/>
    <property type="project" value="TreeGrafter"/>
</dbReference>
<dbReference type="Pfam" id="PF04130">
    <property type="entry name" value="GCP_C_terminal"/>
    <property type="match status" value="1"/>
</dbReference>
<dbReference type="GO" id="GO:0043015">
    <property type="term" value="F:gamma-tubulin binding"/>
    <property type="evidence" value="ECO:0007669"/>
    <property type="project" value="InterPro"/>
</dbReference>
<organism evidence="9 10">
    <name type="scientific">Chlorella sorokiniana</name>
    <name type="common">Freshwater green alga</name>
    <dbReference type="NCBI Taxonomy" id="3076"/>
    <lineage>
        <taxon>Eukaryota</taxon>
        <taxon>Viridiplantae</taxon>
        <taxon>Chlorophyta</taxon>
        <taxon>core chlorophytes</taxon>
        <taxon>Trebouxiophyceae</taxon>
        <taxon>Chlorellales</taxon>
        <taxon>Chlorellaceae</taxon>
        <taxon>Chlorella clade</taxon>
        <taxon>Chlorella</taxon>
    </lineage>
</organism>
<keyword evidence="3" id="KW-0963">Cytoplasm</keyword>
<feature type="region of interest" description="Disordered" evidence="6">
    <location>
        <begin position="546"/>
        <end position="574"/>
    </location>
</feature>
<gene>
    <name evidence="9" type="ORF">C2E21_7135</name>
</gene>
<feature type="compositionally biased region" description="Low complexity" evidence="6">
    <location>
        <begin position="1125"/>
        <end position="1135"/>
    </location>
</feature>
<dbReference type="InterPro" id="IPR041470">
    <property type="entry name" value="GCP_N"/>
</dbReference>
<evidence type="ECO:0000256" key="5">
    <source>
        <dbReference type="ARBA" id="ARBA00023212"/>
    </source>
</evidence>
<evidence type="ECO:0000313" key="10">
    <source>
        <dbReference type="Proteomes" id="UP000239899"/>
    </source>
</evidence>
<dbReference type="GO" id="GO:0051011">
    <property type="term" value="F:microtubule minus-end binding"/>
    <property type="evidence" value="ECO:0007669"/>
    <property type="project" value="TreeGrafter"/>
</dbReference>
<feature type="region of interest" description="Disordered" evidence="6">
    <location>
        <begin position="331"/>
        <end position="368"/>
    </location>
</feature>
<evidence type="ECO:0000259" key="7">
    <source>
        <dbReference type="Pfam" id="PF04130"/>
    </source>
</evidence>
<comment type="caution">
    <text evidence="9">The sequence shown here is derived from an EMBL/GenBank/DDBJ whole genome shotgun (WGS) entry which is preliminary data.</text>
</comment>
<dbReference type="GO" id="GO:0005874">
    <property type="term" value="C:microtubule"/>
    <property type="evidence" value="ECO:0007669"/>
    <property type="project" value="UniProtKB-KW"/>
</dbReference>
<comment type="subcellular location">
    <subcellularLocation>
        <location evidence="1">Cytoplasm</location>
        <location evidence="1">Cytoskeleton</location>
    </subcellularLocation>
</comment>
<dbReference type="Pfam" id="PF17681">
    <property type="entry name" value="GCP_N_terminal"/>
    <property type="match status" value="1"/>
</dbReference>
<proteinExistence type="inferred from homology"/>
<reference evidence="9 10" key="1">
    <citation type="journal article" date="2018" name="Plant J.">
        <title>Genome sequences of Chlorella sorokiniana UTEX 1602 and Micractinium conductrix SAG 241.80: implications to maltose excretion by a green alga.</title>
        <authorList>
            <person name="Arriola M.B."/>
            <person name="Velmurugan N."/>
            <person name="Zhang Y."/>
            <person name="Plunkett M.H."/>
            <person name="Hondzo H."/>
            <person name="Barney B.M."/>
        </authorList>
    </citation>
    <scope>NUCLEOTIDE SEQUENCE [LARGE SCALE GENOMIC DNA]</scope>
    <source>
        <strain evidence="10">UTEX 1602</strain>
    </source>
</reference>
<feature type="region of interest" description="Disordered" evidence="6">
    <location>
        <begin position="438"/>
        <end position="461"/>
    </location>
</feature>
<keyword evidence="4" id="KW-0493">Microtubule</keyword>
<keyword evidence="5" id="KW-0206">Cytoskeleton</keyword>
<dbReference type="PANTHER" id="PTHR19302">
    <property type="entry name" value="GAMMA TUBULIN COMPLEX PROTEIN"/>
    <property type="match status" value="1"/>
</dbReference>